<evidence type="ECO:0000256" key="1">
    <source>
        <dbReference type="SAM" id="MobiDB-lite"/>
    </source>
</evidence>
<dbReference type="SMART" id="SM00225">
    <property type="entry name" value="BTB"/>
    <property type="match status" value="1"/>
</dbReference>
<dbReference type="Gene3D" id="3.30.710.10">
    <property type="entry name" value="Potassium Channel Kv1.1, Chain A"/>
    <property type="match status" value="1"/>
</dbReference>
<gene>
    <name evidence="3" type="ORF">NXF25_000554</name>
</gene>
<dbReference type="CDD" id="cd18525">
    <property type="entry name" value="BACK_BTBD6"/>
    <property type="match status" value="1"/>
</dbReference>
<dbReference type="SMART" id="SM00875">
    <property type="entry name" value="BACK"/>
    <property type="match status" value="1"/>
</dbReference>
<feature type="region of interest" description="Disordered" evidence="1">
    <location>
        <begin position="1"/>
        <end position="20"/>
    </location>
</feature>
<dbReference type="FunFam" id="3.30.710.10:FF:000015">
    <property type="entry name" value="BTB/POZ domain-containing protein 3"/>
    <property type="match status" value="1"/>
</dbReference>
<feature type="domain" description="BTB" evidence="2">
    <location>
        <begin position="153"/>
        <end position="223"/>
    </location>
</feature>
<organism evidence="3 4">
    <name type="scientific">Crotalus adamanteus</name>
    <name type="common">Eastern diamondback rattlesnake</name>
    <dbReference type="NCBI Taxonomy" id="8729"/>
    <lineage>
        <taxon>Eukaryota</taxon>
        <taxon>Metazoa</taxon>
        <taxon>Chordata</taxon>
        <taxon>Craniata</taxon>
        <taxon>Vertebrata</taxon>
        <taxon>Euteleostomi</taxon>
        <taxon>Lepidosauria</taxon>
        <taxon>Squamata</taxon>
        <taxon>Bifurcata</taxon>
        <taxon>Unidentata</taxon>
        <taxon>Episquamata</taxon>
        <taxon>Toxicofera</taxon>
        <taxon>Serpentes</taxon>
        <taxon>Colubroidea</taxon>
        <taxon>Viperidae</taxon>
        <taxon>Crotalinae</taxon>
        <taxon>Crotalus</taxon>
    </lineage>
</organism>
<reference evidence="3 4" key="1">
    <citation type="journal article" date="2024" name="Proc. Natl. Acad. Sci. U.S.A.">
        <title>The genetic regulatory architecture and epigenomic basis for age-related changes in rattlesnake venom.</title>
        <authorList>
            <person name="Hogan M.P."/>
            <person name="Holding M.L."/>
            <person name="Nystrom G.S."/>
            <person name="Colston T.J."/>
            <person name="Bartlett D.A."/>
            <person name="Mason A.J."/>
            <person name="Ellsworth S.A."/>
            <person name="Rautsaw R.M."/>
            <person name="Lawrence K.C."/>
            <person name="Strickland J.L."/>
            <person name="He B."/>
            <person name="Fraser P."/>
            <person name="Margres M.J."/>
            <person name="Gilbert D.M."/>
            <person name="Gibbs H.L."/>
            <person name="Parkinson C.L."/>
            <person name="Rokyta D.R."/>
        </authorList>
    </citation>
    <scope>NUCLEOTIDE SEQUENCE [LARGE SCALE GENOMIC DNA]</scope>
    <source>
        <strain evidence="3">DRR0105</strain>
    </source>
</reference>
<accession>A0AAW1C4I9</accession>
<keyword evidence="4" id="KW-1185">Reference proteome</keyword>
<dbReference type="Pfam" id="PF07707">
    <property type="entry name" value="BACK"/>
    <property type="match status" value="1"/>
</dbReference>
<evidence type="ECO:0000313" key="3">
    <source>
        <dbReference type="EMBL" id="KAK9409379.1"/>
    </source>
</evidence>
<dbReference type="AlphaFoldDB" id="A0AAW1C4I9"/>
<name>A0AAW1C4I9_CROAD</name>
<dbReference type="EMBL" id="JAOTOJ010000001">
    <property type="protein sequence ID" value="KAK9409379.1"/>
    <property type="molecule type" value="Genomic_DNA"/>
</dbReference>
<dbReference type="FunFam" id="1.25.40.420:FF:000003">
    <property type="entry name" value="BTB/POZ domain-containing protein 3"/>
    <property type="match status" value="1"/>
</dbReference>
<sequence length="418" mass="45959">MLALRPENGRKPGFLLSPGSEQVLPRGLRFGEPCTIPSVLPSPPPETLKKSKKSVRANSKGAPCYEILPLGLKKKMAAELYPASANTNLANSNNAAAANTKKNALQFQQSAQPPPPPPLQNLNNNNVESANWQSFHPTLRERNALMFNSELMADVHFIVGPVGAAKKVPAHKYVLAVGSSVFYAMFYGDLAEVKSEIHIPDVEPAAFLILLKYMYSDEIELEADTVLATLYAAKKYIVPALAKACVNFLETSLEAKNACVLLSQSRLFEEPELTQRCWEVIDAQAEMALKSEGFCEIDQQTLEIIVMREALNTKEVVVFEAVLNWAEAECKRQGLPITPRNKRNVLGKALYLVRIPTMTLEEFANGAAQSDILTLEERHNIFLCGKDLYHKDAIDFNPLHIAAINGGTGDDVTVSSLL</sequence>
<feature type="region of interest" description="Disordered" evidence="1">
    <location>
        <begin position="96"/>
        <end position="120"/>
    </location>
</feature>
<dbReference type="GO" id="GO:0022008">
    <property type="term" value="P:neurogenesis"/>
    <property type="evidence" value="ECO:0007669"/>
    <property type="project" value="TreeGrafter"/>
</dbReference>
<protein>
    <submittedName>
        <fullName evidence="3">BTB/POZ domain-containing protein 6</fullName>
    </submittedName>
</protein>
<dbReference type="InterPro" id="IPR011705">
    <property type="entry name" value="BACK"/>
</dbReference>
<dbReference type="CDD" id="cd18349">
    <property type="entry name" value="BTB_POZ_BTBD6"/>
    <property type="match status" value="1"/>
</dbReference>
<dbReference type="SUPFAM" id="SSF54695">
    <property type="entry name" value="POZ domain"/>
    <property type="match status" value="1"/>
</dbReference>
<evidence type="ECO:0000259" key="2">
    <source>
        <dbReference type="PROSITE" id="PS50097"/>
    </source>
</evidence>
<dbReference type="PANTHER" id="PTHR45774">
    <property type="entry name" value="BTB/POZ DOMAIN-CONTAINING"/>
    <property type="match status" value="1"/>
</dbReference>
<proteinExistence type="predicted"/>
<dbReference type="InterPro" id="IPR011333">
    <property type="entry name" value="SKP1/BTB/POZ_sf"/>
</dbReference>
<dbReference type="GO" id="GO:0005829">
    <property type="term" value="C:cytosol"/>
    <property type="evidence" value="ECO:0007669"/>
    <property type="project" value="TreeGrafter"/>
</dbReference>
<feature type="compositionally biased region" description="Low complexity" evidence="1">
    <location>
        <begin position="96"/>
        <end position="105"/>
    </location>
</feature>
<evidence type="ECO:0000313" key="4">
    <source>
        <dbReference type="Proteomes" id="UP001474421"/>
    </source>
</evidence>
<dbReference type="Proteomes" id="UP001474421">
    <property type="component" value="Unassembled WGS sequence"/>
</dbReference>
<dbReference type="PANTHER" id="PTHR45774:SF5">
    <property type="entry name" value="BTB_POZ DOMAIN-CONTAINING PROTEIN 6"/>
    <property type="match status" value="1"/>
</dbReference>
<dbReference type="PROSITE" id="PS50097">
    <property type="entry name" value="BTB"/>
    <property type="match status" value="1"/>
</dbReference>
<dbReference type="InterPro" id="IPR000210">
    <property type="entry name" value="BTB/POZ_dom"/>
</dbReference>
<dbReference type="InterPro" id="IPR049738">
    <property type="entry name" value="BTB_POZ_BTBD6"/>
</dbReference>
<comment type="caution">
    <text evidence="3">The sequence shown here is derived from an EMBL/GenBank/DDBJ whole genome shotgun (WGS) entry which is preliminary data.</text>
</comment>
<feature type="region of interest" description="Disordered" evidence="1">
    <location>
        <begin position="35"/>
        <end position="56"/>
    </location>
</feature>
<dbReference type="Pfam" id="PF00651">
    <property type="entry name" value="BTB"/>
    <property type="match status" value="1"/>
</dbReference>
<dbReference type="Gene3D" id="1.25.40.420">
    <property type="match status" value="1"/>
</dbReference>